<feature type="domain" description="ABC-2 type transporter transmembrane" evidence="6">
    <location>
        <begin position="44"/>
        <end position="227"/>
    </location>
</feature>
<feature type="transmembrane region" description="Helical" evidence="5">
    <location>
        <begin position="21"/>
        <end position="42"/>
    </location>
</feature>
<dbReference type="Proteomes" id="UP000741863">
    <property type="component" value="Unassembled WGS sequence"/>
</dbReference>
<feature type="transmembrane region" description="Helical" evidence="5">
    <location>
        <begin position="102"/>
        <end position="121"/>
    </location>
</feature>
<feature type="transmembrane region" description="Helical" evidence="5">
    <location>
        <begin position="156"/>
        <end position="174"/>
    </location>
</feature>
<keyword evidence="8" id="KW-1185">Reference proteome</keyword>
<feature type="transmembrane region" description="Helical" evidence="5">
    <location>
        <begin position="127"/>
        <end position="149"/>
    </location>
</feature>
<feature type="transmembrane region" description="Helical" evidence="5">
    <location>
        <begin position="209"/>
        <end position="230"/>
    </location>
</feature>
<gene>
    <name evidence="7" type="ORF">JOD17_002400</name>
</gene>
<reference evidence="7 8" key="1">
    <citation type="submission" date="2021-01" db="EMBL/GenBank/DDBJ databases">
        <title>Genomic Encyclopedia of Type Strains, Phase IV (KMG-IV): sequencing the most valuable type-strain genomes for metagenomic binning, comparative biology and taxonomic classification.</title>
        <authorList>
            <person name="Goeker M."/>
        </authorList>
    </citation>
    <scope>NUCLEOTIDE SEQUENCE [LARGE SCALE GENOMIC DNA]</scope>
    <source>
        <strain evidence="7 8">DSM 25540</strain>
    </source>
</reference>
<keyword evidence="4 5" id="KW-0472">Membrane</keyword>
<dbReference type="EMBL" id="JAFBEC010000006">
    <property type="protein sequence ID" value="MBM7633306.1"/>
    <property type="molecule type" value="Genomic_DNA"/>
</dbReference>
<evidence type="ECO:0000313" key="8">
    <source>
        <dbReference type="Proteomes" id="UP000741863"/>
    </source>
</evidence>
<accession>A0ABS2PEA8</accession>
<evidence type="ECO:0000256" key="1">
    <source>
        <dbReference type="ARBA" id="ARBA00004141"/>
    </source>
</evidence>
<keyword evidence="3 5" id="KW-1133">Transmembrane helix</keyword>
<dbReference type="RefSeq" id="WP_204697914.1">
    <property type="nucleotide sequence ID" value="NZ_JAFBEC010000006.1"/>
</dbReference>
<comment type="subcellular location">
    <subcellularLocation>
        <location evidence="1">Membrane</location>
        <topology evidence="1">Multi-pass membrane protein</topology>
    </subcellularLocation>
</comment>
<feature type="transmembrane region" description="Helical" evidence="5">
    <location>
        <begin position="54"/>
        <end position="75"/>
    </location>
</feature>
<dbReference type="Pfam" id="PF12698">
    <property type="entry name" value="ABC2_membrane_3"/>
    <property type="match status" value="1"/>
</dbReference>
<evidence type="ECO:0000256" key="5">
    <source>
        <dbReference type="SAM" id="Phobius"/>
    </source>
</evidence>
<comment type="caution">
    <text evidence="7">The sequence shown here is derived from an EMBL/GenBank/DDBJ whole genome shotgun (WGS) entry which is preliminary data.</text>
</comment>
<evidence type="ECO:0000256" key="3">
    <source>
        <dbReference type="ARBA" id="ARBA00022989"/>
    </source>
</evidence>
<organism evidence="7 8">
    <name type="scientific">Geomicrobium sediminis</name>
    <dbReference type="NCBI Taxonomy" id="1347788"/>
    <lineage>
        <taxon>Bacteria</taxon>
        <taxon>Bacillati</taxon>
        <taxon>Bacillota</taxon>
        <taxon>Bacilli</taxon>
        <taxon>Bacillales</taxon>
        <taxon>Geomicrobium</taxon>
    </lineage>
</organism>
<evidence type="ECO:0000259" key="6">
    <source>
        <dbReference type="Pfam" id="PF12698"/>
    </source>
</evidence>
<name>A0ABS2PEA8_9BACL</name>
<keyword evidence="2 5" id="KW-0812">Transmembrane</keyword>
<sequence>MSLSMKRIFAIVRKDRKDSMKSANIVPVLLIPVGMALMFAYVMPSDLDMMFEMYVGVILLNLLFISGVVPANSLAEEKEKGTLRMLLYTPTSIAELLIGKNIHYFCLSLIGVLLSLLILQVPISWGYFLVAVIPVAFFCIVLSSTVGLLANNNGQIMITLFPVIMGMYFISSMADLYNVAFIYTIKRFLPIEIFYDAFHVSFYGGSFPWFSLVVTLCWITVISIIFAVVYRKQRYT</sequence>
<evidence type="ECO:0000313" key="7">
    <source>
        <dbReference type="EMBL" id="MBM7633306.1"/>
    </source>
</evidence>
<dbReference type="InterPro" id="IPR013525">
    <property type="entry name" value="ABC2_TM"/>
</dbReference>
<proteinExistence type="predicted"/>
<protein>
    <submittedName>
        <fullName evidence="7">ABC-2 type transport system permease protein</fullName>
    </submittedName>
</protein>
<evidence type="ECO:0000256" key="4">
    <source>
        <dbReference type="ARBA" id="ARBA00023136"/>
    </source>
</evidence>
<evidence type="ECO:0000256" key="2">
    <source>
        <dbReference type="ARBA" id="ARBA00022692"/>
    </source>
</evidence>